<accession>A0A9D4CPM0</accession>
<dbReference type="EMBL" id="JAIWYP010000012">
    <property type="protein sequence ID" value="KAH3728867.1"/>
    <property type="molecule type" value="Genomic_DNA"/>
</dbReference>
<sequence>MKECGESSICNKRIFVYHIPHVFSNAVKKRIKGKTTMTTYTGISVKKLSDVFDRKSLPENPQEIMKLLPIDVEKIEILNDSVKCSIPTKIFCDGNEVYKVIQFQCNGHWKLKISGTDIDLKSLFMNDCFNANKESVQTVIQGVHLLKLCAGVQISKTVFMSRYHTLNKWTFDHDNDNGSRLIHSVVCNRLVGMNSVSGTCKKCLK</sequence>
<reference evidence="1" key="2">
    <citation type="submission" date="2020-11" db="EMBL/GenBank/DDBJ databases">
        <authorList>
            <person name="McCartney M.A."/>
            <person name="Auch B."/>
            <person name="Kono T."/>
            <person name="Mallez S."/>
            <person name="Becker A."/>
            <person name="Gohl D.M."/>
            <person name="Silverstein K.A.T."/>
            <person name="Koren S."/>
            <person name="Bechman K.B."/>
            <person name="Herman A."/>
            <person name="Abrahante J.E."/>
            <person name="Garbe J."/>
        </authorList>
    </citation>
    <scope>NUCLEOTIDE SEQUENCE</scope>
    <source>
        <strain evidence="1">Duluth1</strain>
        <tissue evidence="1">Whole animal</tissue>
    </source>
</reference>
<name>A0A9D4CPM0_DREPO</name>
<keyword evidence="2" id="KW-1185">Reference proteome</keyword>
<comment type="caution">
    <text evidence="1">The sequence shown here is derived from an EMBL/GenBank/DDBJ whole genome shotgun (WGS) entry which is preliminary data.</text>
</comment>
<dbReference type="Proteomes" id="UP000828390">
    <property type="component" value="Unassembled WGS sequence"/>
</dbReference>
<evidence type="ECO:0000313" key="1">
    <source>
        <dbReference type="EMBL" id="KAH3728867.1"/>
    </source>
</evidence>
<evidence type="ECO:0000313" key="2">
    <source>
        <dbReference type="Proteomes" id="UP000828390"/>
    </source>
</evidence>
<proteinExistence type="predicted"/>
<protein>
    <submittedName>
        <fullName evidence="1">Uncharacterized protein</fullName>
    </submittedName>
</protein>
<reference evidence="1" key="1">
    <citation type="journal article" date="2019" name="bioRxiv">
        <title>The Genome of the Zebra Mussel, Dreissena polymorpha: A Resource for Invasive Species Research.</title>
        <authorList>
            <person name="McCartney M.A."/>
            <person name="Auch B."/>
            <person name="Kono T."/>
            <person name="Mallez S."/>
            <person name="Zhang Y."/>
            <person name="Obille A."/>
            <person name="Becker A."/>
            <person name="Abrahante J.E."/>
            <person name="Garbe J."/>
            <person name="Badalamenti J.P."/>
            <person name="Herman A."/>
            <person name="Mangelson H."/>
            <person name="Liachko I."/>
            <person name="Sullivan S."/>
            <person name="Sone E.D."/>
            <person name="Koren S."/>
            <person name="Silverstein K.A.T."/>
            <person name="Beckman K.B."/>
            <person name="Gohl D.M."/>
        </authorList>
    </citation>
    <scope>NUCLEOTIDE SEQUENCE</scope>
    <source>
        <strain evidence="1">Duluth1</strain>
        <tissue evidence="1">Whole animal</tissue>
    </source>
</reference>
<gene>
    <name evidence="1" type="ORF">DPMN_054829</name>
</gene>
<dbReference type="AlphaFoldDB" id="A0A9D4CPM0"/>
<organism evidence="1 2">
    <name type="scientific">Dreissena polymorpha</name>
    <name type="common">Zebra mussel</name>
    <name type="synonym">Mytilus polymorpha</name>
    <dbReference type="NCBI Taxonomy" id="45954"/>
    <lineage>
        <taxon>Eukaryota</taxon>
        <taxon>Metazoa</taxon>
        <taxon>Spiralia</taxon>
        <taxon>Lophotrochozoa</taxon>
        <taxon>Mollusca</taxon>
        <taxon>Bivalvia</taxon>
        <taxon>Autobranchia</taxon>
        <taxon>Heteroconchia</taxon>
        <taxon>Euheterodonta</taxon>
        <taxon>Imparidentia</taxon>
        <taxon>Neoheterodontei</taxon>
        <taxon>Myida</taxon>
        <taxon>Dreissenoidea</taxon>
        <taxon>Dreissenidae</taxon>
        <taxon>Dreissena</taxon>
    </lineage>
</organism>